<dbReference type="SUPFAM" id="SSF50998">
    <property type="entry name" value="Quinoprotein alcohol dehydrogenase-like"/>
    <property type="match status" value="1"/>
</dbReference>
<comment type="cofactor">
    <cofactor evidence="8">
        <name>Ca(2+)</name>
        <dbReference type="ChEBI" id="CHEBI:29108"/>
    </cofactor>
    <text evidence="8">Binds 1 Ca(2+) ion per subunit.</text>
</comment>
<dbReference type="PANTHER" id="PTHR32303:SF4">
    <property type="entry name" value="QUINOPROTEIN GLUCOSE DEHYDROGENASE"/>
    <property type="match status" value="1"/>
</dbReference>
<dbReference type="PANTHER" id="PTHR32303">
    <property type="entry name" value="QUINOPROTEIN ALCOHOL DEHYDROGENASE (CYTOCHROME C)"/>
    <property type="match status" value="1"/>
</dbReference>
<evidence type="ECO:0000256" key="4">
    <source>
        <dbReference type="ARBA" id="ARBA00022891"/>
    </source>
</evidence>
<reference evidence="12 13" key="1">
    <citation type="submission" date="2016-10" db="EMBL/GenBank/DDBJ databases">
        <authorList>
            <person name="de Groot N.N."/>
        </authorList>
    </citation>
    <scope>NUCLEOTIDE SEQUENCE [LARGE SCALE GENOMIC DNA]</scope>
    <source>
        <strain evidence="12 13">DSM 15893</strain>
    </source>
</reference>
<evidence type="ECO:0000256" key="2">
    <source>
        <dbReference type="ARBA" id="ARBA00022723"/>
    </source>
</evidence>
<evidence type="ECO:0000313" key="13">
    <source>
        <dbReference type="Proteomes" id="UP000182692"/>
    </source>
</evidence>
<feature type="chain" id="PRO_5010293304" evidence="10">
    <location>
        <begin position="30"/>
        <end position="603"/>
    </location>
</feature>
<dbReference type="GO" id="GO:0020037">
    <property type="term" value="F:heme binding"/>
    <property type="evidence" value="ECO:0007669"/>
    <property type="project" value="UniProtKB-ARBA"/>
</dbReference>
<evidence type="ECO:0000256" key="6">
    <source>
        <dbReference type="PIRSR" id="PIRSR617512-1"/>
    </source>
</evidence>
<dbReference type="Proteomes" id="UP000182692">
    <property type="component" value="Unassembled WGS sequence"/>
</dbReference>
<dbReference type="GO" id="GO:0016020">
    <property type="term" value="C:membrane"/>
    <property type="evidence" value="ECO:0007669"/>
    <property type="project" value="InterPro"/>
</dbReference>
<keyword evidence="3 10" id="KW-0732">Signal</keyword>
<keyword evidence="2 8" id="KW-0479">Metal-binding</keyword>
<feature type="signal peptide" evidence="10">
    <location>
        <begin position="1"/>
        <end position="29"/>
    </location>
</feature>
<dbReference type="GO" id="GO:0070968">
    <property type="term" value="F:pyrroloquinoline quinone binding"/>
    <property type="evidence" value="ECO:0007669"/>
    <property type="project" value="UniProtKB-ARBA"/>
</dbReference>
<evidence type="ECO:0000256" key="10">
    <source>
        <dbReference type="SAM" id="SignalP"/>
    </source>
</evidence>
<keyword evidence="9" id="KW-1015">Disulfide bond</keyword>
<evidence type="ECO:0000256" key="9">
    <source>
        <dbReference type="PIRSR" id="PIRSR617512-4"/>
    </source>
</evidence>
<evidence type="ECO:0000256" key="8">
    <source>
        <dbReference type="PIRSR" id="PIRSR617512-3"/>
    </source>
</evidence>
<feature type="active site" description="Proton acceptor" evidence="6">
    <location>
        <position position="325"/>
    </location>
</feature>
<keyword evidence="4 7" id="KW-0634">PQQ</keyword>
<dbReference type="InterPro" id="IPR018391">
    <property type="entry name" value="PQQ_b-propeller_rpt"/>
</dbReference>
<evidence type="ECO:0000313" key="12">
    <source>
        <dbReference type="EMBL" id="SFP68663.1"/>
    </source>
</evidence>
<dbReference type="GeneID" id="35870595"/>
<comment type="cofactor">
    <cofactor evidence="7">
        <name>pyrroloquinoline quinone</name>
        <dbReference type="ChEBI" id="CHEBI:58442"/>
    </cofactor>
    <text evidence="7">Binds 1 PQQ group per subunit.</text>
</comment>
<dbReference type="PROSITE" id="PS00364">
    <property type="entry name" value="BACTERIAL_PQQ_2"/>
    <property type="match status" value="1"/>
</dbReference>
<dbReference type="STRING" id="1121869.SAMN03084138_02847"/>
<dbReference type="GO" id="GO:0016614">
    <property type="term" value="F:oxidoreductase activity, acting on CH-OH group of donors"/>
    <property type="evidence" value="ECO:0007669"/>
    <property type="project" value="InterPro"/>
</dbReference>
<proteinExistence type="inferred from homology"/>
<dbReference type="CDD" id="cd10278">
    <property type="entry name" value="PQQ_MDH"/>
    <property type="match status" value="1"/>
</dbReference>
<dbReference type="InterPro" id="IPR011047">
    <property type="entry name" value="Quinoprotein_ADH-like_sf"/>
</dbReference>
<dbReference type="SMART" id="SM00564">
    <property type="entry name" value="PQQ"/>
    <property type="match status" value="5"/>
</dbReference>
<accession>A0A1I5SD86</accession>
<dbReference type="NCBIfam" id="TIGR03075">
    <property type="entry name" value="PQQ_enz_alc_DH"/>
    <property type="match status" value="1"/>
</dbReference>
<dbReference type="OrthoDB" id="9794322at2"/>
<feature type="binding site" evidence="7">
    <location>
        <position position="84"/>
    </location>
    <ligand>
        <name>pyrroloquinoline quinone</name>
        <dbReference type="ChEBI" id="CHEBI:58442"/>
    </ligand>
</feature>
<evidence type="ECO:0000256" key="5">
    <source>
        <dbReference type="ARBA" id="ARBA00023002"/>
    </source>
</evidence>
<name>A0A1I5SD86_9GAMM</name>
<feature type="binding site" evidence="8">
    <location>
        <position position="283"/>
    </location>
    <ligand>
        <name>Ca(2+)</name>
        <dbReference type="ChEBI" id="CHEBI:29108"/>
    </ligand>
</feature>
<feature type="binding site" evidence="7">
    <location>
        <position position="263"/>
    </location>
    <ligand>
        <name>pyrroloquinoline quinone</name>
        <dbReference type="ChEBI" id="CHEBI:58442"/>
    </ligand>
</feature>
<organism evidence="12 13">
    <name type="scientific">Enterovibrio norvegicus DSM 15893</name>
    <dbReference type="NCBI Taxonomy" id="1121869"/>
    <lineage>
        <taxon>Bacteria</taxon>
        <taxon>Pseudomonadati</taxon>
        <taxon>Pseudomonadota</taxon>
        <taxon>Gammaproteobacteria</taxon>
        <taxon>Vibrionales</taxon>
        <taxon>Vibrionaceae</taxon>
        <taxon>Enterovibrio</taxon>
    </lineage>
</organism>
<evidence type="ECO:0000259" key="11">
    <source>
        <dbReference type="Pfam" id="PF01011"/>
    </source>
</evidence>
<comment type="similarity">
    <text evidence="1">Belongs to the bacterial PQQ dehydrogenase family.</text>
</comment>
<dbReference type="EMBL" id="FOWR01000021">
    <property type="protein sequence ID" value="SFP68663.1"/>
    <property type="molecule type" value="Genomic_DNA"/>
</dbReference>
<feature type="domain" description="Pyrrolo-quinoline quinone repeat" evidence="11">
    <location>
        <begin position="43"/>
        <end position="368"/>
    </location>
</feature>
<dbReference type="GO" id="GO:0005509">
    <property type="term" value="F:calcium ion binding"/>
    <property type="evidence" value="ECO:0007669"/>
    <property type="project" value="InterPro"/>
</dbReference>
<dbReference type="GO" id="GO:0030288">
    <property type="term" value="C:outer membrane-bounded periplasmic space"/>
    <property type="evidence" value="ECO:0007669"/>
    <property type="project" value="InterPro"/>
</dbReference>
<dbReference type="Pfam" id="PF01011">
    <property type="entry name" value="PQQ"/>
    <property type="match status" value="2"/>
</dbReference>
<feature type="binding site" evidence="8">
    <location>
        <position position="325"/>
    </location>
    <ligand>
        <name>Ca(2+)</name>
        <dbReference type="ChEBI" id="CHEBI:29108"/>
    </ligand>
</feature>
<feature type="domain" description="Pyrrolo-quinoline quinone repeat" evidence="11">
    <location>
        <begin position="496"/>
        <end position="550"/>
    </location>
</feature>
<gene>
    <name evidence="12" type="ORF">SAMN03084138_02847</name>
</gene>
<protein>
    <submittedName>
        <fullName evidence="12">Alcohol dehydrogenase (Cytochrome c)</fullName>
    </submittedName>
</protein>
<evidence type="ECO:0000256" key="1">
    <source>
        <dbReference type="ARBA" id="ARBA00008156"/>
    </source>
</evidence>
<dbReference type="AlphaFoldDB" id="A0A1I5SD86"/>
<feature type="binding site" evidence="7">
    <location>
        <position position="137"/>
    </location>
    <ligand>
        <name>pyrroloquinoline quinone</name>
        <dbReference type="ChEBI" id="CHEBI:58442"/>
    </ligand>
</feature>
<dbReference type="InterPro" id="IPR002372">
    <property type="entry name" value="PQQ_rpt_dom"/>
</dbReference>
<dbReference type="InterPro" id="IPR017512">
    <property type="entry name" value="PQQ_MeOH/EtOH_DH"/>
</dbReference>
<keyword evidence="5" id="KW-0560">Oxidoreductase</keyword>
<dbReference type="FunFam" id="2.140.10.10:FF:000003">
    <property type="entry name" value="Methanol dehydrogenase, large subunit"/>
    <property type="match status" value="1"/>
</dbReference>
<keyword evidence="8" id="KW-0106">Calcium</keyword>
<evidence type="ECO:0000256" key="3">
    <source>
        <dbReference type="ARBA" id="ARBA00022729"/>
    </source>
</evidence>
<dbReference type="Gene3D" id="2.140.10.10">
    <property type="entry name" value="Quinoprotein alcohol dehydrogenase-like superfamily"/>
    <property type="match status" value="1"/>
</dbReference>
<feature type="binding site" evidence="8">
    <location>
        <position position="199"/>
    </location>
    <ligand>
        <name>Ca(2+)</name>
        <dbReference type="ChEBI" id="CHEBI:29108"/>
    </ligand>
</feature>
<sequence length="603" mass="65836">MKGAQWSFSRGLAIAALSLPMLFSATSQANDELLKLQEDPNQWVMWGANYSGTRYSSLDQINAKNAKDLQVAWTFSTGVLRGHEGGPLVIGNTMYIHTPFPNKVFAIDMDKQALRWSYEPKQDSSVIAVMCCDTVNRGLAYSDGKIFLQQADTTLVALDEKTGDVVWKVVNGDPKLGATNTNAPLIVKDTIITGISGGEFGVRGYLTAYKVKDGSVAWRAYSTGPDDEMLVDPEKTTAMLKPIGKDSSLESWEGDQWKIGGGTTWGWFTYDPELNLIYYGTGNPSTWNPSQRPGDNKYSMTIMARDADTGMAKWLYQMTPHDEWDYDGVNEMILVDKKFKGKDRKLLVHFDRNGFGYTLDRVTGELLVAEKFDPAVNWATHVDMETGRPQVVAKYSTGQNGEDVDTEGICPAALGSKDQQPATYSERTGLFYVPTNHVCMNYEPFEVSYTAGQPYVGATLSMFPAPNSHGGLGNFIAWDAEKGEIVWSIPERFSVWSGALATGGGVVFYGTLEGYLKAVDEKTGKELYRFKTPSGIIGNVNTYMHNGKQYLAVLSGVGGWAGIGMAAGLEGDTDGLGAVGAYRQLSDYTQLGGVLTVFALPGS</sequence>
<feature type="disulfide bond" evidence="9">
    <location>
        <begin position="131"/>
        <end position="132"/>
    </location>
</feature>
<evidence type="ECO:0000256" key="7">
    <source>
        <dbReference type="PIRSR" id="PIRSR617512-2"/>
    </source>
</evidence>
<dbReference type="InterPro" id="IPR001479">
    <property type="entry name" value="Quinoprotein_DH_CS"/>
</dbReference>
<feature type="binding site" evidence="7">
    <location>
        <position position="181"/>
    </location>
    <ligand>
        <name>pyrroloquinoline quinone</name>
        <dbReference type="ChEBI" id="CHEBI:58442"/>
    </ligand>
</feature>
<dbReference type="RefSeq" id="WP_017011216.1">
    <property type="nucleotide sequence ID" value="NZ_FOWR01000021.1"/>
</dbReference>